<organism evidence="1">
    <name type="scientific">Anguilla anguilla</name>
    <name type="common">European freshwater eel</name>
    <name type="synonym">Muraena anguilla</name>
    <dbReference type="NCBI Taxonomy" id="7936"/>
    <lineage>
        <taxon>Eukaryota</taxon>
        <taxon>Metazoa</taxon>
        <taxon>Chordata</taxon>
        <taxon>Craniata</taxon>
        <taxon>Vertebrata</taxon>
        <taxon>Euteleostomi</taxon>
        <taxon>Actinopterygii</taxon>
        <taxon>Neopterygii</taxon>
        <taxon>Teleostei</taxon>
        <taxon>Anguilliformes</taxon>
        <taxon>Anguillidae</taxon>
        <taxon>Anguilla</taxon>
    </lineage>
</organism>
<dbReference type="AlphaFoldDB" id="A0A0E9WTU4"/>
<dbReference type="EMBL" id="GBXM01014743">
    <property type="protein sequence ID" value="JAH93834.1"/>
    <property type="molecule type" value="Transcribed_RNA"/>
</dbReference>
<sequence length="72" mass="8350">MVCWFSSDPKRRCDLFFTDQSGSADPKYLWGPLVFGFIAQRPLLISSVRDCRTSPCLLLMVEMFRIRKICIS</sequence>
<reference evidence="1" key="1">
    <citation type="submission" date="2014-11" db="EMBL/GenBank/DDBJ databases">
        <authorList>
            <person name="Amaro Gonzalez C."/>
        </authorList>
    </citation>
    <scope>NUCLEOTIDE SEQUENCE</scope>
</reference>
<reference evidence="1" key="2">
    <citation type="journal article" date="2015" name="Fish Shellfish Immunol.">
        <title>Early steps in the European eel (Anguilla anguilla)-Vibrio vulnificus interaction in the gills: Role of the RtxA13 toxin.</title>
        <authorList>
            <person name="Callol A."/>
            <person name="Pajuelo D."/>
            <person name="Ebbesson L."/>
            <person name="Teles M."/>
            <person name="MacKenzie S."/>
            <person name="Amaro C."/>
        </authorList>
    </citation>
    <scope>NUCLEOTIDE SEQUENCE</scope>
</reference>
<name>A0A0E9WTU4_ANGAN</name>
<evidence type="ECO:0000313" key="1">
    <source>
        <dbReference type="EMBL" id="JAH93834.1"/>
    </source>
</evidence>
<protein>
    <submittedName>
        <fullName evidence="1">Uncharacterized protein</fullName>
    </submittedName>
</protein>
<proteinExistence type="predicted"/>
<accession>A0A0E9WTU4</accession>